<dbReference type="InterPro" id="IPR039719">
    <property type="entry name" value="FBXO28"/>
</dbReference>
<dbReference type="SUPFAM" id="SSF81383">
    <property type="entry name" value="F-box domain"/>
    <property type="match status" value="1"/>
</dbReference>
<dbReference type="EMBL" id="JAQQWI010000019">
    <property type="protein sequence ID" value="KAK7998818.1"/>
    <property type="molecule type" value="Genomic_DNA"/>
</dbReference>
<accession>A0ABR1R3N0</accession>
<dbReference type="Proteomes" id="UP001396898">
    <property type="component" value="Unassembled WGS sequence"/>
</dbReference>
<dbReference type="PROSITE" id="PS50181">
    <property type="entry name" value="FBOX"/>
    <property type="match status" value="1"/>
</dbReference>
<feature type="region of interest" description="Disordered" evidence="1">
    <location>
        <begin position="78"/>
        <end position="101"/>
    </location>
</feature>
<evidence type="ECO:0000259" key="2">
    <source>
        <dbReference type="PROSITE" id="PS50181"/>
    </source>
</evidence>
<reference evidence="3 4" key="1">
    <citation type="submission" date="2023-01" db="EMBL/GenBank/DDBJ databases">
        <title>Analysis of 21 Apiospora genomes using comparative genomics revels a genus with tremendous synthesis potential of carbohydrate active enzymes and secondary metabolites.</title>
        <authorList>
            <person name="Sorensen T."/>
        </authorList>
    </citation>
    <scope>NUCLEOTIDE SEQUENCE [LARGE SCALE GENOMIC DNA]</scope>
    <source>
        <strain evidence="3 4">CBS 20057</strain>
    </source>
</reference>
<name>A0ABR1R3N0_9PEZI</name>
<evidence type="ECO:0000256" key="1">
    <source>
        <dbReference type="SAM" id="MobiDB-lite"/>
    </source>
</evidence>
<sequence length="616" mass="68965">MAGPSALESLPHEIILEILSFLETTDIIHLQRCSRRLLKLSRDNVFWRTRCLLTSSFLEGINLRRGAGFPDVFDGALNNDDDDAASPDRINPGTERPPPLDFPWVSRAARQREIQQITANWDPSYPGESINWYNEYIYRNSPIAVSWFERPQVRDGGLKDTIEVKGVGVYQHGDDEVFAVSPLEDGSVCLWDVKGTRPGNKKGSIMQRSKAGLLRMNSSKSPYLSADCVSIDNSRGRAFFAVQGHVVEIDLETLQVVGDQPYEWTITTMSSAQPGVPLTIGTLHGIHLHDYRYGRYVEQTRQERIDDFDRYGPRRLSLLLSSEPLPPYAPLPHSNPLSILHLEQPGNRQAVSDDIFVAGRFSNILNYDRRMARSILALDSAVSHPSPYPFSSVDSELRRKGELSLEQIERIKNTTGGRTLVACGEYNTKGSLEIYGLGSSLPGQESHGVNLNSVMKNRQTASKSKLLSVINHGTSLLVSDGQGYLKWVERDGFTEVRRHYIGPAERVVDHSSLFNEMPGSGEIARKLLSTQSRQTSNDKSNDDDILLWTGEKLGLVNFTSKQGFTADDFEEGVTRTPEEVAADREKQRYEERMRQALERDADGVRLFKVLGAGIRG</sequence>
<dbReference type="Pfam" id="PF12937">
    <property type="entry name" value="F-box-like"/>
    <property type="match status" value="1"/>
</dbReference>
<evidence type="ECO:0000313" key="3">
    <source>
        <dbReference type="EMBL" id="KAK7998818.1"/>
    </source>
</evidence>
<feature type="domain" description="F-box" evidence="2">
    <location>
        <begin position="4"/>
        <end position="50"/>
    </location>
</feature>
<protein>
    <recommendedName>
        <fullName evidence="2">F-box domain-containing protein</fullName>
    </recommendedName>
</protein>
<organism evidence="3 4">
    <name type="scientific">Apiospora marii</name>
    <dbReference type="NCBI Taxonomy" id="335849"/>
    <lineage>
        <taxon>Eukaryota</taxon>
        <taxon>Fungi</taxon>
        <taxon>Dikarya</taxon>
        <taxon>Ascomycota</taxon>
        <taxon>Pezizomycotina</taxon>
        <taxon>Sordariomycetes</taxon>
        <taxon>Xylariomycetidae</taxon>
        <taxon>Amphisphaeriales</taxon>
        <taxon>Apiosporaceae</taxon>
        <taxon>Apiospora</taxon>
    </lineage>
</organism>
<gene>
    <name evidence="3" type="ORF">PG991_014493</name>
</gene>
<dbReference type="PANTHER" id="PTHR13252:SF9">
    <property type="entry name" value="F-BOX ONLY PROTEIN 28"/>
    <property type="match status" value="1"/>
</dbReference>
<dbReference type="PANTHER" id="PTHR13252">
    <property type="entry name" value="F-BOX ONLY PROTEIN 28"/>
    <property type="match status" value="1"/>
</dbReference>
<dbReference type="SMART" id="SM00256">
    <property type="entry name" value="FBOX"/>
    <property type="match status" value="1"/>
</dbReference>
<dbReference type="InterPro" id="IPR036047">
    <property type="entry name" value="F-box-like_dom_sf"/>
</dbReference>
<evidence type="ECO:0000313" key="4">
    <source>
        <dbReference type="Proteomes" id="UP001396898"/>
    </source>
</evidence>
<keyword evidence="4" id="KW-1185">Reference proteome</keyword>
<proteinExistence type="predicted"/>
<dbReference type="Gene3D" id="1.20.1280.50">
    <property type="match status" value="1"/>
</dbReference>
<comment type="caution">
    <text evidence="3">The sequence shown here is derived from an EMBL/GenBank/DDBJ whole genome shotgun (WGS) entry which is preliminary data.</text>
</comment>
<dbReference type="InterPro" id="IPR001810">
    <property type="entry name" value="F-box_dom"/>
</dbReference>